<dbReference type="SUPFAM" id="SSF46689">
    <property type="entry name" value="Homeodomain-like"/>
    <property type="match status" value="2"/>
</dbReference>
<reference evidence="11 12" key="1">
    <citation type="submission" date="2021-03" db="EMBL/GenBank/DDBJ databases">
        <title>Genomic Encyclopedia of Type Strains, Phase IV (KMG-IV): sequencing the most valuable type-strain genomes for metagenomic binning, comparative biology and taxonomic classification.</title>
        <authorList>
            <person name="Goeker M."/>
        </authorList>
    </citation>
    <scope>NUCLEOTIDE SEQUENCE [LARGE SCALE GENOMIC DNA]</scope>
    <source>
        <strain evidence="11 12">DSM 23491</strain>
    </source>
</reference>
<feature type="domain" description="Response regulatory" evidence="10">
    <location>
        <begin position="2"/>
        <end position="119"/>
    </location>
</feature>
<evidence type="ECO:0000256" key="5">
    <source>
        <dbReference type="ARBA" id="ARBA00023015"/>
    </source>
</evidence>
<keyword evidence="7" id="KW-0804">Transcription</keyword>
<dbReference type="PRINTS" id="PR00032">
    <property type="entry name" value="HTHARAC"/>
</dbReference>
<dbReference type="InterPro" id="IPR009057">
    <property type="entry name" value="Homeodomain-like_sf"/>
</dbReference>
<dbReference type="InterPro" id="IPR018060">
    <property type="entry name" value="HTH_AraC"/>
</dbReference>
<dbReference type="SMART" id="SM00448">
    <property type="entry name" value="REC"/>
    <property type="match status" value="1"/>
</dbReference>
<comment type="caution">
    <text evidence="11">The sequence shown here is derived from an EMBL/GenBank/DDBJ whole genome shotgun (WGS) entry which is preliminary data.</text>
</comment>
<feature type="modified residue" description="4-aspartylphosphate" evidence="8">
    <location>
        <position position="54"/>
    </location>
</feature>
<gene>
    <name evidence="11" type="ORF">J2Z20_001885</name>
</gene>
<organism evidence="11 12">
    <name type="scientific">Paenibacillus sediminis</name>
    <dbReference type="NCBI Taxonomy" id="664909"/>
    <lineage>
        <taxon>Bacteria</taxon>
        <taxon>Bacillati</taxon>
        <taxon>Bacillota</taxon>
        <taxon>Bacilli</taxon>
        <taxon>Bacillales</taxon>
        <taxon>Paenibacillaceae</taxon>
        <taxon>Paenibacillus</taxon>
    </lineage>
</organism>
<evidence type="ECO:0000256" key="8">
    <source>
        <dbReference type="PROSITE-ProRule" id="PRU00169"/>
    </source>
</evidence>
<keyword evidence="12" id="KW-1185">Reference proteome</keyword>
<dbReference type="SUPFAM" id="SSF52172">
    <property type="entry name" value="CheY-like"/>
    <property type="match status" value="1"/>
</dbReference>
<dbReference type="EMBL" id="JAGGKP010000003">
    <property type="protein sequence ID" value="MBP1937003.1"/>
    <property type="molecule type" value="Genomic_DNA"/>
</dbReference>
<evidence type="ECO:0000256" key="4">
    <source>
        <dbReference type="ARBA" id="ARBA00023012"/>
    </source>
</evidence>
<evidence type="ECO:0000313" key="12">
    <source>
        <dbReference type="Proteomes" id="UP001519273"/>
    </source>
</evidence>
<proteinExistence type="predicted"/>
<dbReference type="InterPro" id="IPR011006">
    <property type="entry name" value="CheY-like_superfamily"/>
</dbReference>
<comment type="subcellular location">
    <subcellularLocation>
        <location evidence="1">Cytoplasm</location>
    </subcellularLocation>
</comment>
<keyword evidence="5" id="KW-0805">Transcription regulation</keyword>
<dbReference type="Gene3D" id="3.40.50.2300">
    <property type="match status" value="1"/>
</dbReference>
<name>A0ABS4H392_9BACL</name>
<feature type="domain" description="HTH araC/xylS-type" evidence="9">
    <location>
        <begin position="414"/>
        <end position="512"/>
    </location>
</feature>
<dbReference type="CDD" id="cd17536">
    <property type="entry name" value="REC_YesN-like"/>
    <property type="match status" value="1"/>
</dbReference>
<keyword evidence="4" id="KW-0902">Two-component regulatory system</keyword>
<evidence type="ECO:0000256" key="3">
    <source>
        <dbReference type="ARBA" id="ARBA00022553"/>
    </source>
</evidence>
<protein>
    <submittedName>
        <fullName evidence="11">Two-component system response regulator YesN</fullName>
    </submittedName>
</protein>
<dbReference type="PROSITE" id="PS50110">
    <property type="entry name" value="RESPONSE_REGULATORY"/>
    <property type="match status" value="1"/>
</dbReference>
<dbReference type="PROSITE" id="PS00041">
    <property type="entry name" value="HTH_ARAC_FAMILY_1"/>
    <property type="match status" value="1"/>
</dbReference>
<dbReference type="PANTHER" id="PTHR42713">
    <property type="entry name" value="HISTIDINE KINASE-RELATED"/>
    <property type="match status" value="1"/>
</dbReference>
<evidence type="ECO:0000256" key="1">
    <source>
        <dbReference type="ARBA" id="ARBA00004496"/>
    </source>
</evidence>
<dbReference type="RefSeq" id="WP_209848605.1">
    <property type="nucleotide sequence ID" value="NZ_CBCRVE010000006.1"/>
</dbReference>
<dbReference type="InterPro" id="IPR018062">
    <property type="entry name" value="HTH_AraC-typ_CS"/>
</dbReference>
<keyword evidence="2" id="KW-0963">Cytoplasm</keyword>
<dbReference type="InterPro" id="IPR020449">
    <property type="entry name" value="Tscrpt_reg_AraC-type_HTH"/>
</dbReference>
<evidence type="ECO:0000259" key="10">
    <source>
        <dbReference type="PROSITE" id="PS50110"/>
    </source>
</evidence>
<sequence length="514" mass="59957">MRVLIVDDEPLVRIGIKSAIEWEANGMHIVGEAADGIEALRLMMEQKPDVVILDIKMPKKDGLDVLLEMREKGIQAKVIILSSFDDFTFVKKAMQLGAVDYFHKPSMNEQEMTSVLRKIKDELERDQMSQGEIPGHKSESRDKEVVLRQMLSGHIDGAHLTKLKEGNMYVLLFTIGKYSQILKRYTKENASILPNTIANILSELLSKEKEVEFVQIEDNLFSVIISHSESKSAQASFTRVNDFILLINSSLKRFVNIDTFFGVSEPFQSFHGMKQAVSQAKQALEQKFYHPEDYIFYFKNRHLANEQTLEQLNAYIVAMKNGLKDEKYDEFARNLTEWEQFLRKYECMSEKDVKKIYEGLIFMMEDGEEYLEYRNKLEEIDDFNECSAFYHKVFGDTLKCRYAVKNKDYSPLIRNILQYIEKNYKEDISLNSLGEQFHASPNYISRLFKQEVGRGLFTYLNEIRIQKAKELLKNYQYKIYEVAEMVGFNSQVHFAIVFNKFVGMSPKDYRKETV</sequence>
<evidence type="ECO:0000256" key="7">
    <source>
        <dbReference type="ARBA" id="ARBA00023163"/>
    </source>
</evidence>
<dbReference type="Pfam" id="PF00072">
    <property type="entry name" value="Response_reg"/>
    <property type="match status" value="1"/>
</dbReference>
<keyword evidence="3 8" id="KW-0597">Phosphoprotein</keyword>
<accession>A0ABS4H392</accession>
<evidence type="ECO:0000259" key="9">
    <source>
        <dbReference type="PROSITE" id="PS01124"/>
    </source>
</evidence>
<dbReference type="PANTHER" id="PTHR42713:SF3">
    <property type="entry name" value="TRANSCRIPTIONAL REGULATORY PROTEIN HPTR"/>
    <property type="match status" value="1"/>
</dbReference>
<dbReference type="Pfam" id="PF12833">
    <property type="entry name" value="HTH_18"/>
    <property type="match status" value="1"/>
</dbReference>
<evidence type="ECO:0000256" key="2">
    <source>
        <dbReference type="ARBA" id="ARBA00022490"/>
    </source>
</evidence>
<dbReference type="PROSITE" id="PS01124">
    <property type="entry name" value="HTH_ARAC_FAMILY_2"/>
    <property type="match status" value="1"/>
</dbReference>
<dbReference type="InterPro" id="IPR051552">
    <property type="entry name" value="HptR"/>
</dbReference>
<dbReference type="InterPro" id="IPR001789">
    <property type="entry name" value="Sig_transdc_resp-reg_receiver"/>
</dbReference>
<dbReference type="Gene3D" id="1.10.10.60">
    <property type="entry name" value="Homeodomain-like"/>
    <property type="match status" value="2"/>
</dbReference>
<evidence type="ECO:0000313" key="11">
    <source>
        <dbReference type="EMBL" id="MBP1937003.1"/>
    </source>
</evidence>
<evidence type="ECO:0000256" key="6">
    <source>
        <dbReference type="ARBA" id="ARBA00023125"/>
    </source>
</evidence>
<dbReference type="Proteomes" id="UP001519273">
    <property type="component" value="Unassembled WGS sequence"/>
</dbReference>
<dbReference type="SMART" id="SM00342">
    <property type="entry name" value="HTH_ARAC"/>
    <property type="match status" value="1"/>
</dbReference>
<keyword evidence="6" id="KW-0238">DNA-binding</keyword>